<dbReference type="EMBL" id="JAUSSU010000010">
    <property type="protein sequence ID" value="MDQ0115234.1"/>
    <property type="molecule type" value="Genomic_DNA"/>
</dbReference>
<reference evidence="3 4" key="1">
    <citation type="submission" date="2023-07" db="EMBL/GenBank/DDBJ databases">
        <title>Sorghum-associated microbial communities from plants grown in Nebraska, USA.</title>
        <authorList>
            <person name="Schachtman D."/>
        </authorList>
    </citation>
    <scope>NUCLEOTIDE SEQUENCE [LARGE SCALE GENOMIC DNA]</scope>
    <source>
        <strain evidence="3 4">CC482</strain>
    </source>
</reference>
<organism evidence="3 4">
    <name type="scientific">Paenibacillus harenae</name>
    <dbReference type="NCBI Taxonomy" id="306543"/>
    <lineage>
        <taxon>Bacteria</taxon>
        <taxon>Bacillati</taxon>
        <taxon>Bacillota</taxon>
        <taxon>Bacilli</taxon>
        <taxon>Bacillales</taxon>
        <taxon>Paenibacillaceae</taxon>
        <taxon>Paenibacillus</taxon>
    </lineage>
</organism>
<dbReference type="SUPFAM" id="SSF53448">
    <property type="entry name" value="Nucleotide-diphospho-sugar transferases"/>
    <property type="match status" value="1"/>
</dbReference>
<dbReference type="InterPro" id="IPR029044">
    <property type="entry name" value="Nucleotide-diphossugar_trans"/>
</dbReference>
<evidence type="ECO:0000313" key="3">
    <source>
        <dbReference type="EMBL" id="MDQ0115234.1"/>
    </source>
</evidence>
<dbReference type="InterPro" id="IPR050834">
    <property type="entry name" value="Glycosyltransf_2"/>
</dbReference>
<dbReference type="Gene3D" id="3.90.550.10">
    <property type="entry name" value="Spore Coat Polysaccharide Biosynthesis Protein SpsA, Chain A"/>
    <property type="match status" value="1"/>
</dbReference>
<evidence type="ECO:0000256" key="1">
    <source>
        <dbReference type="ARBA" id="ARBA00006739"/>
    </source>
</evidence>
<feature type="domain" description="Glycosyltransferase 2-like" evidence="2">
    <location>
        <begin position="44"/>
        <end position="153"/>
    </location>
</feature>
<dbReference type="PANTHER" id="PTHR43685:SF11">
    <property type="entry name" value="GLYCOSYLTRANSFERASE TAGX-RELATED"/>
    <property type="match status" value="1"/>
</dbReference>
<dbReference type="Pfam" id="PF00535">
    <property type="entry name" value="Glycos_transf_2"/>
    <property type="match status" value="1"/>
</dbReference>
<comment type="caution">
    <text evidence="3">The sequence shown here is derived from an EMBL/GenBank/DDBJ whole genome shotgun (WGS) entry which is preliminary data.</text>
</comment>
<dbReference type="Proteomes" id="UP001229346">
    <property type="component" value="Unassembled WGS sequence"/>
</dbReference>
<proteinExistence type="inferred from homology"/>
<dbReference type="InterPro" id="IPR001173">
    <property type="entry name" value="Glyco_trans_2-like"/>
</dbReference>
<dbReference type="RefSeq" id="WP_307206696.1">
    <property type="nucleotide sequence ID" value="NZ_JAUSSU010000010.1"/>
</dbReference>
<protein>
    <submittedName>
        <fullName evidence="3">Glycosyltransferase involved in cell wall biosynthesis</fullName>
    </submittedName>
</protein>
<dbReference type="PANTHER" id="PTHR43685">
    <property type="entry name" value="GLYCOSYLTRANSFERASE"/>
    <property type="match status" value="1"/>
</dbReference>
<evidence type="ECO:0000259" key="2">
    <source>
        <dbReference type="Pfam" id="PF00535"/>
    </source>
</evidence>
<comment type="similarity">
    <text evidence="1">Belongs to the glycosyltransferase 2 family.</text>
</comment>
<accession>A0ABT9U6H3</accession>
<keyword evidence="4" id="KW-1185">Reference proteome</keyword>
<dbReference type="CDD" id="cd06433">
    <property type="entry name" value="GT_2_WfgS_like"/>
    <property type="match status" value="1"/>
</dbReference>
<gene>
    <name evidence="3" type="ORF">J2T15_004692</name>
</gene>
<name>A0ABT9U6H3_PAEHA</name>
<evidence type="ECO:0000313" key="4">
    <source>
        <dbReference type="Proteomes" id="UP001229346"/>
    </source>
</evidence>
<sequence>MPEMNNFCGKYERYPDLTGSRKFEGGLRIQGKLKTSTLEMPLVTVITVVYNAGFNIQRAMNSVFQQTYANIEYIIVDGGSTDNTMEYVRQSIDRLDYVVSEPDKGIYSAMNKGIELARGDYIALLNSDDWYTPEGIERSVNKLLAESTDYSGGDALLVDASGQTVFQFGVHHFDMRAYFSLNPCSHIAMVLHRRVYETIGPYDVQYRIASDLKYQLSIVRAGFKASSVNHVVCYMELEGISSREQNLSIDEVKRILAEFHPELSREEIEAIPQLKYRNQLTYYTLDMLLRVLSSAYYTEEQKAFIQDRVQDCFKATMYALLHADEPKPTAQAVQYYDNMKIRALFKHKAAKRLRGTPFFKPISSMYRMLKKFRQRSKS</sequence>